<dbReference type="EMBL" id="JAKLUA010000031">
    <property type="protein sequence ID" value="MCG2673053.1"/>
    <property type="molecule type" value="Genomic_DNA"/>
</dbReference>
<dbReference type="EMBL" id="JAKLTY010000051">
    <property type="protein sequence ID" value="MCG2632881.1"/>
    <property type="molecule type" value="Genomic_DNA"/>
</dbReference>
<dbReference type="Gene3D" id="1.25.40.10">
    <property type="entry name" value="Tetratricopeptide repeat domain"/>
    <property type="match status" value="1"/>
</dbReference>
<organism evidence="1 4">
    <name type="scientific">Bradyrhizobium zhengyangense</name>
    <dbReference type="NCBI Taxonomy" id="2911009"/>
    <lineage>
        <taxon>Bacteria</taxon>
        <taxon>Pseudomonadati</taxon>
        <taxon>Pseudomonadota</taxon>
        <taxon>Alphaproteobacteria</taxon>
        <taxon>Hyphomicrobiales</taxon>
        <taxon>Nitrobacteraceae</taxon>
        <taxon>Bradyrhizobium</taxon>
    </lineage>
</organism>
<evidence type="ECO:0000313" key="1">
    <source>
        <dbReference type="EMBL" id="MCG2632881.1"/>
    </source>
</evidence>
<sequence length="73" mass="8018">MRDRIAYALQADADEETFRETLKQQPGKVNAAIPLARALLVRKRPDEALDVLDKVLLAVPADLRALNCEGSCA</sequence>
<dbReference type="AlphaFoldDB" id="A0A9X1UCW0"/>
<name>A0A9X1UCW0_9BRAD</name>
<gene>
    <name evidence="2" type="ORF">L6637_39740</name>
    <name evidence="1" type="ORF">L6654_40550</name>
</gene>
<keyword evidence="3" id="KW-1185">Reference proteome</keyword>
<comment type="caution">
    <text evidence="1">The sequence shown here is derived from an EMBL/GenBank/DDBJ whole genome shotgun (WGS) entry which is preliminary data.</text>
</comment>
<evidence type="ECO:0000313" key="2">
    <source>
        <dbReference type="EMBL" id="MCG2673053.1"/>
    </source>
</evidence>
<dbReference type="Pfam" id="PF14559">
    <property type="entry name" value="TPR_19"/>
    <property type="match status" value="1"/>
</dbReference>
<protein>
    <submittedName>
        <fullName evidence="1">Tetratricopeptide repeat protein</fullName>
    </submittedName>
</protein>
<evidence type="ECO:0000313" key="4">
    <source>
        <dbReference type="Proteomes" id="UP001139054"/>
    </source>
</evidence>
<reference evidence="1" key="1">
    <citation type="submission" date="2022-01" db="EMBL/GenBank/DDBJ databases">
        <title>Genome sequnece data of strain Bradyrhizobium sp. nov.</title>
        <authorList>
            <person name="Zhang J."/>
        </authorList>
    </citation>
    <scope>NUCLEOTIDE SEQUENCE</scope>
    <source>
        <strain evidence="2">WYCCWR 12774</strain>
        <strain evidence="1">WYCCWR 13023</strain>
    </source>
</reference>
<dbReference type="SUPFAM" id="SSF48452">
    <property type="entry name" value="TPR-like"/>
    <property type="match status" value="1"/>
</dbReference>
<evidence type="ECO:0000313" key="3">
    <source>
        <dbReference type="Proteomes" id="UP001139012"/>
    </source>
</evidence>
<accession>A0A9X1UCW0</accession>
<dbReference type="Proteomes" id="UP001139054">
    <property type="component" value="Unassembled WGS sequence"/>
</dbReference>
<dbReference type="InterPro" id="IPR011990">
    <property type="entry name" value="TPR-like_helical_dom_sf"/>
</dbReference>
<dbReference type="Proteomes" id="UP001139012">
    <property type="component" value="Unassembled WGS sequence"/>
</dbReference>
<dbReference type="RefSeq" id="WP_232995594.1">
    <property type="nucleotide sequence ID" value="NZ_JAKLTY010000051.1"/>
</dbReference>
<proteinExistence type="predicted"/>